<organism evidence="1 2">
    <name type="scientific">Flavobacterium agrisoli</name>
    <dbReference type="NCBI Taxonomy" id="2793066"/>
    <lineage>
        <taxon>Bacteria</taxon>
        <taxon>Pseudomonadati</taxon>
        <taxon>Bacteroidota</taxon>
        <taxon>Flavobacteriia</taxon>
        <taxon>Flavobacteriales</taxon>
        <taxon>Flavobacteriaceae</taxon>
        <taxon>Flavobacterium</taxon>
    </lineage>
</organism>
<keyword evidence="1" id="KW-0121">Carboxypeptidase</keyword>
<sequence>MTPTEKGMYCLNCKKEVLDFTGFSNQKLAKKINQNKNICGRFLPSQINTELNYKKTNQFQKIGILFGLSSLFLTSPLFAQPKTVNIEIVEKKHTEELTKQNNYIEIYGIVTDEAGPLPGANVSQSNSNNHTSTDINGNFIIKIPIQDFDNKVFLKFQFIGLKEIEQQVFKKQEKLNIKLNTDDALIGEVVIVKKQNIFRRIGNLFK</sequence>
<evidence type="ECO:0000313" key="1">
    <source>
        <dbReference type="EMBL" id="MBK0369900.1"/>
    </source>
</evidence>
<dbReference type="EMBL" id="JAEHFV010000003">
    <property type="protein sequence ID" value="MBK0369900.1"/>
    <property type="molecule type" value="Genomic_DNA"/>
</dbReference>
<dbReference type="Pfam" id="PF13715">
    <property type="entry name" value="CarbopepD_reg_2"/>
    <property type="match status" value="1"/>
</dbReference>
<proteinExistence type="predicted"/>
<protein>
    <submittedName>
        <fullName evidence="1">Carboxypeptidase-like regulatory domain-containing protein</fullName>
    </submittedName>
</protein>
<dbReference type="InterPro" id="IPR008969">
    <property type="entry name" value="CarboxyPept-like_regulatory"/>
</dbReference>
<dbReference type="Proteomes" id="UP000609172">
    <property type="component" value="Unassembled WGS sequence"/>
</dbReference>
<evidence type="ECO:0000313" key="2">
    <source>
        <dbReference type="Proteomes" id="UP000609172"/>
    </source>
</evidence>
<dbReference type="GO" id="GO:0004180">
    <property type="term" value="F:carboxypeptidase activity"/>
    <property type="evidence" value="ECO:0007669"/>
    <property type="project" value="UniProtKB-KW"/>
</dbReference>
<keyword evidence="1" id="KW-0645">Protease</keyword>
<dbReference type="RefSeq" id="WP_200105843.1">
    <property type="nucleotide sequence ID" value="NZ_JAEHFV010000003.1"/>
</dbReference>
<dbReference type="AlphaFoldDB" id="A0A934UJY4"/>
<accession>A0A934UJY4</accession>
<gene>
    <name evidence="1" type="ORF">I5M07_08610</name>
</gene>
<reference evidence="1" key="1">
    <citation type="submission" date="2020-12" db="EMBL/GenBank/DDBJ databases">
        <title>Bacterial novel species Flavobacterium sp. SE-1-e isolated from soil.</title>
        <authorList>
            <person name="Jung H.-Y."/>
        </authorList>
    </citation>
    <scope>NUCLEOTIDE SEQUENCE</scope>
    <source>
        <strain evidence="1">SE-1-e</strain>
    </source>
</reference>
<comment type="caution">
    <text evidence="1">The sequence shown here is derived from an EMBL/GenBank/DDBJ whole genome shotgun (WGS) entry which is preliminary data.</text>
</comment>
<keyword evidence="2" id="KW-1185">Reference proteome</keyword>
<dbReference type="Gene3D" id="2.60.40.1120">
    <property type="entry name" value="Carboxypeptidase-like, regulatory domain"/>
    <property type="match status" value="1"/>
</dbReference>
<name>A0A934UJY4_9FLAO</name>
<keyword evidence="1" id="KW-0378">Hydrolase</keyword>
<dbReference type="SUPFAM" id="SSF49464">
    <property type="entry name" value="Carboxypeptidase regulatory domain-like"/>
    <property type="match status" value="1"/>
</dbReference>